<feature type="chain" id="PRO_5021234779" description="Fibronectin-binding protein" evidence="1">
    <location>
        <begin position="24"/>
        <end position="121"/>
    </location>
</feature>
<feature type="signal peptide" evidence="1">
    <location>
        <begin position="1"/>
        <end position="23"/>
    </location>
</feature>
<reference evidence="2 3" key="1">
    <citation type="submission" date="2019-06" db="EMBL/GenBank/DDBJ databases">
        <authorList>
            <person name="Rodrigo-Torres L."/>
            <person name="Arahal R. D."/>
            <person name="Lucena T."/>
        </authorList>
    </citation>
    <scope>NUCLEOTIDE SEQUENCE [LARGE SCALE GENOMIC DNA]</scope>
    <source>
        <strain evidence="2 3">SB0023/3</strain>
    </source>
</reference>
<dbReference type="EMBL" id="CABFPH010000015">
    <property type="protein sequence ID" value="VUD70986.1"/>
    <property type="molecule type" value="Genomic_DNA"/>
</dbReference>
<dbReference type="AlphaFoldDB" id="A0A509E9M3"/>
<evidence type="ECO:0000313" key="3">
    <source>
        <dbReference type="Proteomes" id="UP000410984"/>
    </source>
</evidence>
<protein>
    <recommendedName>
        <fullName evidence="4">Fibronectin-binding protein</fullName>
    </recommendedName>
</protein>
<sequence>MMKTFLRLVLVGLGLGFGLPAVAGGAGTYTVKGNNGEAGTDYSGTVVITQTSKDTFKLAWTINGDKYTGHGIGDARIMAVSFTSDGSAGTALLVDDDAGGYKSIWGFVGETKIGWELMKPR</sequence>
<evidence type="ECO:0000256" key="1">
    <source>
        <dbReference type="SAM" id="SignalP"/>
    </source>
</evidence>
<organism evidence="2 3">
    <name type="scientific">Methylobacterium symbioticum</name>
    <dbReference type="NCBI Taxonomy" id="2584084"/>
    <lineage>
        <taxon>Bacteria</taxon>
        <taxon>Pseudomonadati</taxon>
        <taxon>Pseudomonadota</taxon>
        <taxon>Alphaproteobacteria</taxon>
        <taxon>Hyphomicrobiales</taxon>
        <taxon>Methylobacteriaceae</taxon>
        <taxon>Methylobacterium</taxon>
    </lineage>
</organism>
<evidence type="ECO:0008006" key="4">
    <source>
        <dbReference type="Google" id="ProtNLM"/>
    </source>
</evidence>
<proteinExistence type="predicted"/>
<evidence type="ECO:0000313" key="2">
    <source>
        <dbReference type="EMBL" id="VUD70986.1"/>
    </source>
</evidence>
<accession>A0A509E9M3</accession>
<keyword evidence="3" id="KW-1185">Reference proteome</keyword>
<keyword evidence="1" id="KW-0732">Signal</keyword>
<gene>
    <name evidence="2" type="ORF">MET9862_01560</name>
</gene>
<dbReference type="Proteomes" id="UP000410984">
    <property type="component" value="Unassembled WGS sequence"/>
</dbReference>
<name>A0A509E9M3_9HYPH</name>